<organism evidence="4 5">
    <name type="scientific">Rhynchospora pubera</name>
    <dbReference type="NCBI Taxonomy" id="906938"/>
    <lineage>
        <taxon>Eukaryota</taxon>
        <taxon>Viridiplantae</taxon>
        <taxon>Streptophyta</taxon>
        <taxon>Embryophyta</taxon>
        <taxon>Tracheophyta</taxon>
        <taxon>Spermatophyta</taxon>
        <taxon>Magnoliopsida</taxon>
        <taxon>Liliopsida</taxon>
        <taxon>Poales</taxon>
        <taxon>Cyperaceae</taxon>
        <taxon>Cyperoideae</taxon>
        <taxon>Rhynchosporeae</taxon>
        <taxon>Rhynchospora</taxon>
    </lineage>
</organism>
<feature type="domain" description="Glycosyl-hydrolase family 116 N-terminal" evidence="3">
    <location>
        <begin position="117"/>
        <end position="437"/>
    </location>
</feature>
<gene>
    <name evidence="4" type="ORF">LUZ62_059996</name>
</gene>
<feature type="domain" description="Glycosyl-hydrolase family 116 catalytic region" evidence="2">
    <location>
        <begin position="540"/>
        <end position="899"/>
    </location>
</feature>
<name>A0AAV8E5J8_9POAL</name>
<dbReference type="Pfam" id="PF04685">
    <property type="entry name" value="DUF608"/>
    <property type="match status" value="1"/>
</dbReference>
<dbReference type="EC" id="3.2.1.45" evidence="1"/>
<dbReference type="GO" id="GO:0006680">
    <property type="term" value="P:glucosylceramide catabolic process"/>
    <property type="evidence" value="ECO:0007669"/>
    <property type="project" value="InterPro"/>
</dbReference>
<evidence type="ECO:0000256" key="1">
    <source>
        <dbReference type="PIRNR" id="PIRNR028944"/>
    </source>
</evidence>
<dbReference type="InterPro" id="IPR012341">
    <property type="entry name" value="6hp_glycosidase-like_sf"/>
</dbReference>
<dbReference type="Proteomes" id="UP001140206">
    <property type="component" value="Chromosome 3"/>
</dbReference>
<dbReference type="InterPro" id="IPR006775">
    <property type="entry name" value="GH116_catalytic"/>
</dbReference>
<dbReference type="Gene3D" id="1.50.10.10">
    <property type="match status" value="1"/>
</dbReference>
<dbReference type="FunFam" id="1.50.10.10:FF:000006">
    <property type="entry name" value="Non-lysosomal glucosylceramidase"/>
    <property type="match status" value="1"/>
</dbReference>
<evidence type="ECO:0000313" key="5">
    <source>
        <dbReference type="Proteomes" id="UP001140206"/>
    </source>
</evidence>
<keyword evidence="1" id="KW-0326">Glycosidase</keyword>
<keyword evidence="1" id="KW-0378">Hydrolase</keyword>
<comment type="similarity">
    <text evidence="1">Belongs to the non-lysosomal glucosylceramidase family.</text>
</comment>
<dbReference type="InterPro" id="IPR008928">
    <property type="entry name" value="6-hairpin_glycosidase_sf"/>
</dbReference>
<accession>A0AAV8E5J8</accession>
<dbReference type="GO" id="GO:0005975">
    <property type="term" value="P:carbohydrate metabolic process"/>
    <property type="evidence" value="ECO:0007669"/>
    <property type="project" value="InterPro"/>
</dbReference>
<dbReference type="EMBL" id="JAMFTS010000003">
    <property type="protein sequence ID" value="KAJ4775739.1"/>
    <property type="molecule type" value="Genomic_DNA"/>
</dbReference>
<comment type="function">
    <text evidence="1">Non-lysosomal glucosylceramidase that catalyzes the hydrolysis of glucosylceramide (GlcCer) to free glucose and ceramide.</text>
</comment>
<comment type="catalytic activity">
    <reaction evidence="1">
        <text>a beta-D-glucosyl-(1&lt;-&gt;1')-N-acylsphing-4-enine + H2O = an N-acylsphing-4-enine + D-glucose</text>
        <dbReference type="Rhea" id="RHEA:13269"/>
        <dbReference type="ChEBI" id="CHEBI:4167"/>
        <dbReference type="ChEBI" id="CHEBI:15377"/>
        <dbReference type="ChEBI" id="CHEBI:22801"/>
        <dbReference type="ChEBI" id="CHEBI:52639"/>
        <dbReference type="EC" id="3.2.1.45"/>
    </reaction>
</comment>
<dbReference type="Pfam" id="PF12215">
    <property type="entry name" value="Glyco_hydr_116N"/>
    <property type="match status" value="1"/>
</dbReference>
<evidence type="ECO:0000313" key="4">
    <source>
        <dbReference type="EMBL" id="KAJ4775739.1"/>
    </source>
</evidence>
<sequence length="958" mass="108457">MCVNAFSVFLKFSISKVLKGFIITVYFFLQLKMAMNGIEKEAQFDTSKPALIRWQKQLYENDKKLTTFGLSTLSMNEKLEFGPTILRLFQLYLTETAKGQAACWNPFKKWMSNPCIGVPLGGVGSGSIGRSYKGYFQNLQLFPQDYEENRILANQFSVFISRPDGRKYSTVLSSKDPEINPKKIKTSFINSWDWKLNEKKCTYHALYPRSWTVYDGEPDPEIKITCRQMSPFIPHNYKESSYPVATFTFTISNSGSTPADVSLLFTWANSVGGKSEYSGNHFNSKMKVRDGVRGVLLHHRTAGEQSPVTFAIAAQETEEVKVSECPCFLISGKSKEFTAEYIWTQVKEHGSFNHLGSIEQSRPSDCGSSIGAAVSAKVTVPPQETRTVTISLAWANPRVKFHSGTTYHRRYTRFYGTDEDIAAANLAHDAILEHSNWEKQIEDWQRPILHDTRLPDWYVLSLFNQLYYLNSGGAVWTDGLPPLQSLASIETTKFSLDKEQKTTDAILKSMALISDSLQSPIASSAAFGPLLLGEGEENIGQFLYLEGKEYQMWNTYDVHFYSSFAMLYLFPKLELSIQRDFAMAVKMHDPEKVRIISGGYAPRKVLGAVPHDIGLNNPWFEVNSYALQNTNRWKDLNPKFVLQIYRDVVVTGDVSFAKSVWPSVYLAMAYMDQFDKDRDGMIENEGFPDQTYDMWKAQGVSAYSGGLWLAALQAASAMARLVGDKASEDYFWARYQKAKESYAKLWNGSYFNYDNSGGRMSSWIQADQLAGQWYARACGLEPIVDEKQIHTAFETIYKFNVSKVNDGRIGAINGIRPDGNSDDTTLQSKEIWPGVTFALAAAMIQEGMTEIGFKTAQGACETIWSRDGFGYAFQTPEAWNKTGEYRSIDYMRPLAIWAMQWALTPPKLHKEIEIDETAIDGSLKQGDFDEVAKFLRLPQEKKSRSIFRVIYDTFRQGS</sequence>
<dbReference type="InterPro" id="IPR024462">
    <property type="entry name" value="GH116_N"/>
</dbReference>
<dbReference type="PIRSF" id="PIRSF028944">
    <property type="entry name" value="Beta_gluc_GBA2"/>
    <property type="match status" value="1"/>
</dbReference>
<keyword evidence="1" id="KW-0472">Membrane</keyword>
<proteinExistence type="inferred from homology"/>
<dbReference type="PANTHER" id="PTHR12654">
    <property type="entry name" value="BILE ACID BETA-GLUCOSIDASE-RELATED"/>
    <property type="match status" value="1"/>
</dbReference>
<dbReference type="InterPro" id="IPR052566">
    <property type="entry name" value="Non-lysos_glucosylceramidase"/>
</dbReference>
<dbReference type="AlphaFoldDB" id="A0AAV8E5J8"/>
<protein>
    <recommendedName>
        <fullName evidence="1">Non-lysosomal glucosylceramidase</fullName>
        <shortName evidence="1">NLGase</shortName>
        <ecNumber evidence="1">3.2.1.45</ecNumber>
    </recommendedName>
</protein>
<keyword evidence="5" id="KW-1185">Reference proteome</keyword>
<comment type="caution">
    <text evidence="4">The sequence shown here is derived from an EMBL/GenBank/DDBJ whole genome shotgun (WGS) entry which is preliminary data.</text>
</comment>
<dbReference type="GO" id="GO:0004348">
    <property type="term" value="F:glucosylceramidase activity"/>
    <property type="evidence" value="ECO:0007669"/>
    <property type="project" value="UniProtKB-EC"/>
</dbReference>
<evidence type="ECO:0000259" key="3">
    <source>
        <dbReference type="Pfam" id="PF12215"/>
    </source>
</evidence>
<evidence type="ECO:0000259" key="2">
    <source>
        <dbReference type="Pfam" id="PF04685"/>
    </source>
</evidence>
<reference evidence="4" key="1">
    <citation type="submission" date="2022-08" db="EMBL/GenBank/DDBJ databases">
        <authorList>
            <person name="Marques A."/>
        </authorList>
    </citation>
    <scope>NUCLEOTIDE SEQUENCE</scope>
    <source>
        <strain evidence="4">RhyPub2mFocal</strain>
        <tissue evidence="4">Leaves</tissue>
    </source>
</reference>
<dbReference type="SUPFAM" id="SSF48208">
    <property type="entry name" value="Six-hairpin glycosidases"/>
    <property type="match status" value="1"/>
</dbReference>
<keyword evidence="1" id="KW-0443">Lipid metabolism</keyword>
<dbReference type="InterPro" id="IPR014551">
    <property type="entry name" value="B_Glucosidase_GBA2-typ"/>
</dbReference>
<dbReference type="GO" id="GO:0008422">
    <property type="term" value="F:beta-glucosidase activity"/>
    <property type="evidence" value="ECO:0007669"/>
    <property type="project" value="TreeGrafter"/>
</dbReference>
<dbReference type="GO" id="GO:0016020">
    <property type="term" value="C:membrane"/>
    <property type="evidence" value="ECO:0007669"/>
    <property type="project" value="InterPro"/>
</dbReference>
<dbReference type="PANTHER" id="PTHR12654:SF3">
    <property type="entry name" value="NON-LYSOSOMAL GLUCOSYLCERAMIDASE"/>
    <property type="match status" value="1"/>
</dbReference>